<dbReference type="PANTHER" id="PTHR36435">
    <property type="entry name" value="SLR1288 PROTEIN"/>
    <property type="match status" value="1"/>
</dbReference>
<feature type="transmembrane region" description="Helical" evidence="2">
    <location>
        <begin position="189"/>
        <end position="210"/>
    </location>
</feature>
<feature type="transmembrane region" description="Helical" evidence="2">
    <location>
        <begin position="164"/>
        <end position="182"/>
    </location>
</feature>
<evidence type="ECO:0000313" key="4">
    <source>
        <dbReference type="EMBL" id="MBI2678917.1"/>
    </source>
</evidence>
<keyword evidence="4" id="KW-0645">Protease</keyword>
<evidence type="ECO:0000313" key="5">
    <source>
        <dbReference type="Proteomes" id="UP000779809"/>
    </source>
</evidence>
<feature type="region of interest" description="Disordered" evidence="1">
    <location>
        <begin position="1"/>
        <end position="24"/>
    </location>
</feature>
<keyword evidence="2" id="KW-0812">Transmembrane</keyword>
<sequence>MSSPLQPVPAAPPDPTPEVFTPPPSPGLVPREAPIFGLLDVLLVLVAGVFLVLIIPALAVVAAHMLPRYAGVPLTALARNAVILVPAQSVAYLLLIAFTHMLMITRHDRGLTDVIPFAWPRERWAALVAAGVLLAVAILMLGQFLPIPQQLPIDEFFKTRSSAFVMLVFAVLVAPIVEELLFRGLLYPVLNRALGAIAALVLTSLAFALLHAGQLALAWAPLLTLFLVGFVLTLVRARYQSVMASTLVHMAYNTTLFGVILLQTGGFRNMDAFNR</sequence>
<dbReference type="GO" id="GO:0004175">
    <property type="term" value="F:endopeptidase activity"/>
    <property type="evidence" value="ECO:0007669"/>
    <property type="project" value="UniProtKB-ARBA"/>
</dbReference>
<evidence type="ECO:0000259" key="3">
    <source>
        <dbReference type="Pfam" id="PF02517"/>
    </source>
</evidence>
<protein>
    <submittedName>
        <fullName evidence="4">CPBP family intramembrane metalloprotease</fullName>
    </submittedName>
</protein>
<dbReference type="EMBL" id="JACPNR010000011">
    <property type="protein sequence ID" value="MBI2678917.1"/>
    <property type="molecule type" value="Genomic_DNA"/>
</dbReference>
<proteinExistence type="predicted"/>
<dbReference type="GO" id="GO:0080120">
    <property type="term" value="P:CAAX-box protein maturation"/>
    <property type="evidence" value="ECO:0007669"/>
    <property type="project" value="UniProtKB-ARBA"/>
</dbReference>
<dbReference type="GO" id="GO:0008237">
    <property type="term" value="F:metallopeptidase activity"/>
    <property type="evidence" value="ECO:0007669"/>
    <property type="project" value="UniProtKB-KW"/>
</dbReference>
<dbReference type="Proteomes" id="UP000779809">
    <property type="component" value="Unassembled WGS sequence"/>
</dbReference>
<evidence type="ECO:0000256" key="2">
    <source>
        <dbReference type="SAM" id="Phobius"/>
    </source>
</evidence>
<name>A0A932A931_9BACT</name>
<feature type="transmembrane region" description="Helical" evidence="2">
    <location>
        <begin position="41"/>
        <end position="63"/>
    </location>
</feature>
<feature type="transmembrane region" description="Helical" evidence="2">
    <location>
        <begin position="247"/>
        <end position="267"/>
    </location>
</feature>
<keyword evidence="4" id="KW-0378">Hydrolase</keyword>
<dbReference type="AlphaFoldDB" id="A0A932A931"/>
<keyword evidence="2" id="KW-1133">Transmembrane helix</keyword>
<keyword evidence="2" id="KW-0472">Membrane</keyword>
<evidence type="ECO:0000256" key="1">
    <source>
        <dbReference type="SAM" id="MobiDB-lite"/>
    </source>
</evidence>
<feature type="transmembrane region" description="Helical" evidence="2">
    <location>
        <begin position="124"/>
        <end position="144"/>
    </location>
</feature>
<feature type="transmembrane region" description="Helical" evidence="2">
    <location>
        <begin position="83"/>
        <end position="103"/>
    </location>
</feature>
<feature type="transmembrane region" description="Helical" evidence="2">
    <location>
        <begin position="216"/>
        <end position="235"/>
    </location>
</feature>
<dbReference type="InterPro" id="IPR052710">
    <property type="entry name" value="CAAX_protease"/>
</dbReference>
<comment type="caution">
    <text evidence="4">The sequence shown here is derived from an EMBL/GenBank/DDBJ whole genome shotgun (WGS) entry which is preliminary data.</text>
</comment>
<dbReference type="InterPro" id="IPR003675">
    <property type="entry name" value="Rce1/LyrA-like_dom"/>
</dbReference>
<keyword evidence="4" id="KW-0482">Metalloprotease</keyword>
<dbReference type="Pfam" id="PF02517">
    <property type="entry name" value="Rce1-like"/>
    <property type="match status" value="1"/>
</dbReference>
<reference evidence="4" key="1">
    <citation type="submission" date="2020-07" db="EMBL/GenBank/DDBJ databases">
        <title>Huge and variable diversity of episymbiotic CPR bacteria and DPANN archaea in groundwater ecosystems.</title>
        <authorList>
            <person name="He C.Y."/>
            <person name="Keren R."/>
            <person name="Whittaker M."/>
            <person name="Farag I.F."/>
            <person name="Doudna J."/>
            <person name="Cate J.H.D."/>
            <person name="Banfield J.F."/>
        </authorList>
    </citation>
    <scope>NUCLEOTIDE SEQUENCE</scope>
    <source>
        <strain evidence="4">NC_groundwater_580_Pr5_B-0.1um_64_19</strain>
    </source>
</reference>
<dbReference type="PANTHER" id="PTHR36435:SF1">
    <property type="entry name" value="CAAX AMINO TERMINAL PROTEASE FAMILY PROTEIN"/>
    <property type="match status" value="1"/>
</dbReference>
<accession>A0A932A931</accession>
<gene>
    <name evidence="4" type="ORF">HYX28_09055</name>
</gene>
<feature type="domain" description="CAAX prenyl protease 2/Lysostaphin resistance protein A-like" evidence="3">
    <location>
        <begin position="162"/>
        <end position="254"/>
    </location>
</feature>
<organism evidence="4 5">
    <name type="scientific">Candidatus Korobacter versatilis</name>
    <dbReference type="NCBI Taxonomy" id="658062"/>
    <lineage>
        <taxon>Bacteria</taxon>
        <taxon>Pseudomonadati</taxon>
        <taxon>Acidobacteriota</taxon>
        <taxon>Terriglobia</taxon>
        <taxon>Terriglobales</taxon>
        <taxon>Candidatus Korobacteraceae</taxon>
        <taxon>Candidatus Korobacter</taxon>
    </lineage>
</organism>